<proteinExistence type="predicted"/>
<gene>
    <name evidence="1" type="ORF">DHETER_LOCUS3243</name>
</gene>
<evidence type="ECO:0000313" key="2">
    <source>
        <dbReference type="Proteomes" id="UP000789702"/>
    </source>
</evidence>
<evidence type="ECO:0000313" key="1">
    <source>
        <dbReference type="EMBL" id="CAG8506281.1"/>
    </source>
</evidence>
<keyword evidence="2" id="KW-1185">Reference proteome</keyword>
<dbReference type="Proteomes" id="UP000789702">
    <property type="component" value="Unassembled WGS sequence"/>
</dbReference>
<reference evidence="1" key="1">
    <citation type="submission" date="2021-06" db="EMBL/GenBank/DDBJ databases">
        <authorList>
            <person name="Kallberg Y."/>
            <person name="Tangrot J."/>
            <person name="Rosling A."/>
        </authorList>
    </citation>
    <scope>NUCLEOTIDE SEQUENCE</scope>
    <source>
        <strain evidence="1">IL203A</strain>
    </source>
</reference>
<comment type="caution">
    <text evidence="1">The sequence shown here is derived from an EMBL/GenBank/DDBJ whole genome shotgun (WGS) entry which is preliminary data.</text>
</comment>
<protein>
    <submittedName>
        <fullName evidence="1">1226_t:CDS:1</fullName>
    </submittedName>
</protein>
<dbReference type="EMBL" id="CAJVPU010002712">
    <property type="protein sequence ID" value="CAG8506281.1"/>
    <property type="molecule type" value="Genomic_DNA"/>
</dbReference>
<feature type="non-terminal residue" evidence="1">
    <location>
        <position position="1"/>
    </location>
</feature>
<name>A0ACA9L225_9GLOM</name>
<sequence>SQKHRIEVDPKDEEVPVVMYEIVTNILQWYSFHWAGSLDDPTVELSGLYICEFDSNTIEHIKIIISCIASIFQYQV</sequence>
<accession>A0ACA9L225</accession>
<organism evidence="1 2">
    <name type="scientific">Dentiscutata heterogama</name>
    <dbReference type="NCBI Taxonomy" id="1316150"/>
    <lineage>
        <taxon>Eukaryota</taxon>
        <taxon>Fungi</taxon>
        <taxon>Fungi incertae sedis</taxon>
        <taxon>Mucoromycota</taxon>
        <taxon>Glomeromycotina</taxon>
        <taxon>Glomeromycetes</taxon>
        <taxon>Diversisporales</taxon>
        <taxon>Gigasporaceae</taxon>
        <taxon>Dentiscutata</taxon>
    </lineage>
</organism>